<accession>A0A9W8ZQ11</accession>
<protein>
    <submittedName>
        <fullName evidence="1">Uncharacterized protein</fullName>
    </submittedName>
</protein>
<proteinExistence type="predicted"/>
<comment type="caution">
    <text evidence="1">The sequence shown here is derived from an EMBL/GenBank/DDBJ whole genome shotgun (WGS) entry which is preliminary data.</text>
</comment>
<dbReference type="AlphaFoldDB" id="A0A9W8ZQ11"/>
<sequence length="181" mass="20944">MGISPDTILHSPWTDRAITNLYYRDSYTAASKKAPKRKYKPVDRKVRPVPTYFPDPRAQEFKEIPAAVPLKLPVRPVDYHNLDFSGRVTLERLEDMLRKIPLGTLTEDETNLIAFIVVNRGKAFAWNWAEKGFFSRDYYPDYEIPTIEHIPWQSRPIPIPKAILGDVISVIKDNEEAGRFE</sequence>
<evidence type="ECO:0000313" key="2">
    <source>
        <dbReference type="Proteomes" id="UP001150238"/>
    </source>
</evidence>
<reference evidence="1" key="2">
    <citation type="journal article" date="2023" name="Proc. Natl. Acad. Sci. U.S.A.">
        <title>A global phylogenomic analysis of the shiitake genus Lentinula.</title>
        <authorList>
            <person name="Sierra-Patev S."/>
            <person name="Min B."/>
            <person name="Naranjo-Ortiz M."/>
            <person name="Looney B."/>
            <person name="Konkel Z."/>
            <person name="Slot J.C."/>
            <person name="Sakamoto Y."/>
            <person name="Steenwyk J.L."/>
            <person name="Rokas A."/>
            <person name="Carro J."/>
            <person name="Camarero S."/>
            <person name="Ferreira P."/>
            <person name="Molpeceres G."/>
            <person name="Ruiz-Duenas F.J."/>
            <person name="Serrano A."/>
            <person name="Henrissat B."/>
            <person name="Drula E."/>
            <person name="Hughes K.W."/>
            <person name="Mata J.L."/>
            <person name="Ishikawa N.K."/>
            <person name="Vargas-Isla R."/>
            <person name="Ushijima S."/>
            <person name="Smith C.A."/>
            <person name="Donoghue J."/>
            <person name="Ahrendt S."/>
            <person name="Andreopoulos W."/>
            <person name="He G."/>
            <person name="LaButti K."/>
            <person name="Lipzen A."/>
            <person name="Ng V."/>
            <person name="Riley R."/>
            <person name="Sandor L."/>
            <person name="Barry K."/>
            <person name="Martinez A.T."/>
            <person name="Xiao Y."/>
            <person name="Gibbons J.G."/>
            <person name="Terashima K."/>
            <person name="Grigoriev I.V."/>
            <person name="Hibbett D."/>
        </authorList>
    </citation>
    <scope>NUCLEOTIDE SEQUENCE</scope>
    <source>
        <strain evidence="1">Sp2 HRB7682 ss15</strain>
    </source>
</reference>
<name>A0A9W8ZQ11_9AGAR</name>
<organism evidence="1 2">
    <name type="scientific">Lentinula lateritia</name>
    <dbReference type="NCBI Taxonomy" id="40482"/>
    <lineage>
        <taxon>Eukaryota</taxon>
        <taxon>Fungi</taxon>
        <taxon>Dikarya</taxon>
        <taxon>Basidiomycota</taxon>
        <taxon>Agaricomycotina</taxon>
        <taxon>Agaricomycetes</taxon>
        <taxon>Agaricomycetidae</taxon>
        <taxon>Agaricales</taxon>
        <taxon>Marasmiineae</taxon>
        <taxon>Omphalotaceae</taxon>
        <taxon>Lentinula</taxon>
    </lineage>
</organism>
<feature type="non-terminal residue" evidence="1">
    <location>
        <position position="181"/>
    </location>
</feature>
<reference evidence="1" key="1">
    <citation type="submission" date="2022-08" db="EMBL/GenBank/DDBJ databases">
        <authorList>
            <consortium name="DOE Joint Genome Institute"/>
            <person name="Min B."/>
            <person name="Riley R."/>
            <person name="Sierra-Patev S."/>
            <person name="Naranjo-Ortiz M."/>
            <person name="Looney B."/>
            <person name="Konkel Z."/>
            <person name="Slot J.C."/>
            <person name="Sakamoto Y."/>
            <person name="Steenwyk J.L."/>
            <person name="Rokas A."/>
            <person name="Carro J."/>
            <person name="Camarero S."/>
            <person name="Ferreira P."/>
            <person name="Molpeceres G."/>
            <person name="Ruiz-Duenas F.J."/>
            <person name="Serrano A."/>
            <person name="Henrissat B."/>
            <person name="Drula E."/>
            <person name="Hughes K.W."/>
            <person name="Mata J.L."/>
            <person name="Ishikawa N.K."/>
            <person name="Vargas-Isla R."/>
            <person name="Ushijima S."/>
            <person name="Smith C.A."/>
            <person name="Ahrendt S."/>
            <person name="Andreopoulos W."/>
            <person name="He G."/>
            <person name="Labutti K."/>
            <person name="Lipzen A."/>
            <person name="Ng V."/>
            <person name="Sandor L."/>
            <person name="Barry K."/>
            <person name="Martinez A.T."/>
            <person name="Xiao Y."/>
            <person name="Gibbons J.G."/>
            <person name="Terashima K."/>
            <person name="Hibbett D.S."/>
            <person name="Grigoriev I.V."/>
        </authorList>
    </citation>
    <scope>NUCLEOTIDE SEQUENCE</scope>
    <source>
        <strain evidence="1">Sp2 HRB7682 ss15</strain>
    </source>
</reference>
<evidence type="ECO:0000313" key="1">
    <source>
        <dbReference type="EMBL" id="KAJ4463877.1"/>
    </source>
</evidence>
<gene>
    <name evidence="1" type="ORF">C8J55DRAFT_443202</name>
</gene>
<dbReference type="EMBL" id="JANVFS010000065">
    <property type="protein sequence ID" value="KAJ4463877.1"/>
    <property type="molecule type" value="Genomic_DNA"/>
</dbReference>
<dbReference type="Proteomes" id="UP001150238">
    <property type="component" value="Unassembled WGS sequence"/>
</dbReference>